<organism evidence="1 2">
    <name type="scientific">Dillenia turbinata</name>
    <dbReference type="NCBI Taxonomy" id="194707"/>
    <lineage>
        <taxon>Eukaryota</taxon>
        <taxon>Viridiplantae</taxon>
        <taxon>Streptophyta</taxon>
        <taxon>Embryophyta</taxon>
        <taxon>Tracheophyta</taxon>
        <taxon>Spermatophyta</taxon>
        <taxon>Magnoliopsida</taxon>
        <taxon>eudicotyledons</taxon>
        <taxon>Gunneridae</taxon>
        <taxon>Pentapetalae</taxon>
        <taxon>Dilleniales</taxon>
        <taxon>Dilleniaceae</taxon>
        <taxon>Dillenia</taxon>
    </lineage>
</organism>
<evidence type="ECO:0000313" key="2">
    <source>
        <dbReference type="Proteomes" id="UP001370490"/>
    </source>
</evidence>
<name>A0AAN8UHH7_9MAGN</name>
<feature type="non-terminal residue" evidence="1">
    <location>
        <position position="1"/>
    </location>
</feature>
<reference evidence="1 2" key="1">
    <citation type="submission" date="2023-12" db="EMBL/GenBank/DDBJ databases">
        <title>A high-quality genome assembly for Dillenia turbinata (Dilleniales).</title>
        <authorList>
            <person name="Chanderbali A."/>
        </authorList>
    </citation>
    <scope>NUCLEOTIDE SEQUENCE [LARGE SCALE GENOMIC DNA]</scope>
    <source>
        <strain evidence="1">LSX21</strain>
        <tissue evidence="1">Leaf</tissue>
    </source>
</reference>
<proteinExistence type="predicted"/>
<dbReference type="EMBL" id="JBAMMX010000027">
    <property type="protein sequence ID" value="KAK6912829.1"/>
    <property type="molecule type" value="Genomic_DNA"/>
</dbReference>
<sequence length="128" mass="14378">IIHHFAGFTFDNVFDWHILDYRQLQAAVSSPRPLVPTAAVIHVDKKSEGNHEKSENMDLVDPFRYKITGLETKHGNPIVPKKNSPTGNGVPLRRAVIKLRVLGPVQMPNDRVVESGFCLKQLLRSTIT</sequence>
<dbReference type="AlphaFoldDB" id="A0AAN8UHH7"/>
<evidence type="ECO:0000313" key="1">
    <source>
        <dbReference type="EMBL" id="KAK6912829.1"/>
    </source>
</evidence>
<dbReference type="Proteomes" id="UP001370490">
    <property type="component" value="Unassembled WGS sequence"/>
</dbReference>
<accession>A0AAN8UHH7</accession>
<gene>
    <name evidence="1" type="ORF">RJ641_022430</name>
</gene>
<keyword evidence="2" id="KW-1185">Reference proteome</keyword>
<feature type="non-terminal residue" evidence="1">
    <location>
        <position position="128"/>
    </location>
</feature>
<comment type="caution">
    <text evidence="1">The sequence shown here is derived from an EMBL/GenBank/DDBJ whole genome shotgun (WGS) entry which is preliminary data.</text>
</comment>
<protein>
    <submittedName>
        <fullName evidence="1">Uncharacterized protein</fullName>
    </submittedName>
</protein>